<dbReference type="InterPro" id="IPR013861">
    <property type="entry name" value="TMEM115/Pdh1/Rbl19"/>
</dbReference>
<gene>
    <name evidence="7" type="ORF">QBC37DRAFT_423338</name>
</gene>
<comment type="subcellular location">
    <subcellularLocation>
        <location evidence="1">Membrane</location>
        <topology evidence="1">Multi-pass membrane protein</topology>
    </subcellularLocation>
</comment>
<evidence type="ECO:0000256" key="3">
    <source>
        <dbReference type="ARBA" id="ARBA00022989"/>
    </source>
</evidence>
<dbReference type="GO" id="GO:0004252">
    <property type="term" value="F:serine-type endopeptidase activity"/>
    <property type="evidence" value="ECO:0007669"/>
    <property type="project" value="TreeGrafter"/>
</dbReference>
<accession>A0AAN7B7S1</accession>
<keyword evidence="3 6" id="KW-1133">Transmembrane helix</keyword>
<feature type="transmembrane region" description="Helical" evidence="6">
    <location>
        <begin position="84"/>
        <end position="107"/>
    </location>
</feature>
<comment type="caution">
    <text evidence="7">The sequence shown here is derived from an EMBL/GenBank/DDBJ whole genome shotgun (WGS) entry which is preliminary data.</text>
</comment>
<dbReference type="GO" id="GO:0006890">
    <property type="term" value="P:retrograde vesicle-mediated transport, Golgi to endoplasmic reticulum"/>
    <property type="evidence" value="ECO:0007669"/>
    <property type="project" value="InterPro"/>
</dbReference>
<dbReference type="PANTHER" id="PTHR43066:SF21">
    <property type="entry name" value="UBIQUITIN-ASSOCIATED DOMAIN-CONTAINING PROTEIN 2"/>
    <property type="match status" value="1"/>
</dbReference>
<dbReference type="AlphaFoldDB" id="A0AAN7B7S1"/>
<dbReference type="PANTHER" id="PTHR43066">
    <property type="entry name" value="RHOMBOID-RELATED PROTEIN"/>
    <property type="match status" value="1"/>
</dbReference>
<evidence type="ECO:0000256" key="1">
    <source>
        <dbReference type="ARBA" id="ARBA00004141"/>
    </source>
</evidence>
<name>A0AAN7B7S1_9PEZI</name>
<dbReference type="Proteomes" id="UP001301769">
    <property type="component" value="Unassembled WGS sequence"/>
</dbReference>
<keyword evidence="4 6" id="KW-0472">Membrane</keyword>
<evidence type="ECO:0000256" key="5">
    <source>
        <dbReference type="SAM" id="MobiDB-lite"/>
    </source>
</evidence>
<proteinExistence type="predicted"/>
<evidence type="ECO:0000256" key="6">
    <source>
        <dbReference type="SAM" id="Phobius"/>
    </source>
</evidence>
<feature type="region of interest" description="Disordered" evidence="5">
    <location>
        <begin position="237"/>
        <end position="263"/>
    </location>
</feature>
<evidence type="ECO:0000313" key="8">
    <source>
        <dbReference type="Proteomes" id="UP001301769"/>
    </source>
</evidence>
<dbReference type="Gene3D" id="1.20.1540.10">
    <property type="entry name" value="Rhomboid-like"/>
    <property type="match status" value="1"/>
</dbReference>
<keyword evidence="8" id="KW-1185">Reference proteome</keyword>
<dbReference type="EMBL" id="MU858112">
    <property type="protein sequence ID" value="KAK4213217.1"/>
    <property type="molecule type" value="Genomic_DNA"/>
</dbReference>
<dbReference type="SMART" id="SM01160">
    <property type="entry name" value="DUF1751"/>
    <property type="match status" value="1"/>
</dbReference>
<organism evidence="7 8">
    <name type="scientific">Rhypophila decipiens</name>
    <dbReference type="NCBI Taxonomy" id="261697"/>
    <lineage>
        <taxon>Eukaryota</taxon>
        <taxon>Fungi</taxon>
        <taxon>Dikarya</taxon>
        <taxon>Ascomycota</taxon>
        <taxon>Pezizomycotina</taxon>
        <taxon>Sordariomycetes</taxon>
        <taxon>Sordariomycetidae</taxon>
        <taxon>Sordariales</taxon>
        <taxon>Naviculisporaceae</taxon>
        <taxon>Rhypophila</taxon>
    </lineage>
</organism>
<dbReference type="Pfam" id="PF08551">
    <property type="entry name" value="DUF1751"/>
    <property type="match status" value="1"/>
</dbReference>
<keyword evidence="2 6" id="KW-0812">Transmembrane</keyword>
<feature type="transmembrane region" description="Helical" evidence="6">
    <location>
        <begin position="50"/>
        <end position="72"/>
    </location>
</feature>
<reference evidence="7" key="2">
    <citation type="submission" date="2023-05" db="EMBL/GenBank/DDBJ databases">
        <authorList>
            <consortium name="Lawrence Berkeley National Laboratory"/>
            <person name="Steindorff A."/>
            <person name="Hensen N."/>
            <person name="Bonometti L."/>
            <person name="Westerberg I."/>
            <person name="Brannstrom I.O."/>
            <person name="Guillou S."/>
            <person name="Cros-Aarteil S."/>
            <person name="Calhoun S."/>
            <person name="Haridas S."/>
            <person name="Kuo A."/>
            <person name="Mondo S."/>
            <person name="Pangilinan J."/>
            <person name="Riley R."/>
            <person name="Labutti K."/>
            <person name="Andreopoulos B."/>
            <person name="Lipzen A."/>
            <person name="Chen C."/>
            <person name="Yanf M."/>
            <person name="Daum C."/>
            <person name="Ng V."/>
            <person name="Clum A."/>
            <person name="Ohm R."/>
            <person name="Martin F."/>
            <person name="Silar P."/>
            <person name="Natvig D."/>
            <person name="Lalanne C."/>
            <person name="Gautier V."/>
            <person name="Ament-Velasquez S.L."/>
            <person name="Kruys A."/>
            <person name="Hutchinson M.I."/>
            <person name="Powell A.J."/>
            <person name="Barry K."/>
            <person name="Miller A.N."/>
            <person name="Grigoriev I.V."/>
            <person name="Debuchy R."/>
            <person name="Gladieux P."/>
            <person name="Thoren M.H."/>
            <person name="Johannesson H."/>
        </authorList>
    </citation>
    <scope>NUCLEOTIDE SEQUENCE</scope>
    <source>
        <strain evidence="7">PSN293</strain>
    </source>
</reference>
<evidence type="ECO:0000256" key="4">
    <source>
        <dbReference type="ARBA" id="ARBA00023136"/>
    </source>
</evidence>
<dbReference type="GO" id="GO:0016020">
    <property type="term" value="C:membrane"/>
    <property type="evidence" value="ECO:0007669"/>
    <property type="project" value="UniProtKB-SubCell"/>
</dbReference>
<feature type="transmembrane region" description="Helical" evidence="6">
    <location>
        <begin position="179"/>
        <end position="199"/>
    </location>
</feature>
<dbReference type="SUPFAM" id="SSF144091">
    <property type="entry name" value="Rhomboid-like"/>
    <property type="match status" value="1"/>
</dbReference>
<protein>
    <submittedName>
        <fullName evidence="7">DSC E3 ubiquitin ligase complex subunit 2</fullName>
    </submittedName>
</protein>
<evidence type="ECO:0000313" key="7">
    <source>
        <dbReference type="EMBL" id="KAK4213217.1"/>
    </source>
</evidence>
<reference evidence="7" key="1">
    <citation type="journal article" date="2023" name="Mol. Phylogenet. Evol.">
        <title>Genome-scale phylogeny and comparative genomics of the fungal order Sordariales.</title>
        <authorList>
            <person name="Hensen N."/>
            <person name="Bonometti L."/>
            <person name="Westerberg I."/>
            <person name="Brannstrom I.O."/>
            <person name="Guillou S."/>
            <person name="Cros-Aarteil S."/>
            <person name="Calhoun S."/>
            <person name="Haridas S."/>
            <person name="Kuo A."/>
            <person name="Mondo S."/>
            <person name="Pangilinan J."/>
            <person name="Riley R."/>
            <person name="LaButti K."/>
            <person name="Andreopoulos B."/>
            <person name="Lipzen A."/>
            <person name="Chen C."/>
            <person name="Yan M."/>
            <person name="Daum C."/>
            <person name="Ng V."/>
            <person name="Clum A."/>
            <person name="Steindorff A."/>
            <person name="Ohm R.A."/>
            <person name="Martin F."/>
            <person name="Silar P."/>
            <person name="Natvig D.O."/>
            <person name="Lalanne C."/>
            <person name="Gautier V."/>
            <person name="Ament-Velasquez S.L."/>
            <person name="Kruys A."/>
            <person name="Hutchinson M.I."/>
            <person name="Powell A.J."/>
            <person name="Barry K."/>
            <person name="Miller A.N."/>
            <person name="Grigoriev I.V."/>
            <person name="Debuchy R."/>
            <person name="Gladieux P."/>
            <person name="Hiltunen Thoren M."/>
            <person name="Johannesson H."/>
        </authorList>
    </citation>
    <scope>NUCLEOTIDE SEQUENCE</scope>
    <source>
        <strain evidence="7">PSN293</strain>
    </source>
</reference>
<sequence>MSFSNAPVTRTLVLGLAGASIAATLLDIKHYFYISVATHFLRYHQPWRALIYQLCYTNSSEVLFACMSLYNLRTIEQLWGPRKYASFIIVTYLLTSVITPLLLTLVLRPLSMGVIDFLPAGPTPIIFGVLAQYHAIVPHLYKYKLALSTGAPKADESQTPGLTFSDKSTRYVMALQLALFQWPGSLLGAVVGWAVGYLWRNELLPGVLTRWRVPGWMIGVKTHGPRQGIEGIRRRLEDEGSSMSTASGAQPVAGGQGDTNRRRAMGEQLLDEVRGAL</sequence>
<evidence type="ECO:0000256" key="2">
    <source>
        <dbReference type="ARBA" id="ARBA00022692"/>
    </source>
</evidence>
<dbReference type="InterPro" id="IPR035952">
    <property type="entry name" value="Rhomboid-like_sf"/>
</dbReference>